<dbReference type="AlphaFoldDB" id="A0AAD4UKY3"/>
<evidence type="ECO:0000313" key="2">
    <source>
        <dbReference type="EMBL" id="KAI4547941.1"/>
    </source>
</evidence>
<accession>A0AAD4UKY3</accession>
<sequence length="98" mass="11082">MAPHSSTLAWKIPWTEEPVNKHKPWIETSYHGVVTENNDTVILDPPLVALDKDAPVPFADYALFGAHIAGFLLFFLNTFTEVLKPQFKEKVKTVFQAD</sequence>
<evidence type="ECO:0000313" key="3">
    <source>
        <dbReference type="Proteomes" id="UP001214576"/>
    </source>
</evidence>
<gene>
    <name evidence="2" type="ORF">MG293_000271</name>
</gene>
<organism evidence="2 3">
    <name type="scientific">Ovis ammon polii</name>
    <dbReference type="NCBI Taxonomy" id="230172"/>
    <lineage>
        <taxon>Eukaryota</taxon>
        <taxon>Metazoa</taxon>
        <taxon>Chordata</taxon>
        <taxon>Craniata</taxon>
        <taxon>Vertebrata</taxon>
        <taxon>Euteleostomi</taxon>
        <taxon>Mammalia</taxon>
        <taxon>Eutheria</taxon>
        <taxon>Laurasiatheria</taxon>
        <taxon>Artiodactyla</taxon>
        <taxon>Ruminantia</taxon>
        <taxon>Pecora</taxon>
        <taxon>Bovidae</taxon>
        <taxon>Caprinae</taxon>
        <taxon>Ovis</taxon>
    </lineage>
</organism>
<reference evidence="2" key="1">
    <citation type="submission" date="2022-03" db="EMBL/GenBank/DDBJ databases">
        <title>Genomic analyses of argali, domestic sheep and their hybrids provide insights into chromosomal evolution, heterosis and genetic basis of agronomic traits.</title>
        <authorList>
            <person name="Li M."/>
        </authorList>
    </citation>
    <scope>NUCLEOTIDE SEQUENCE</scope>
    <source>
        <strain evidence="2">CAU-MHL-2022a</strain>
        <tissue evidence="2">Skin</tissue>
    </source>
</reference>
<dbReference type="Proteomes" id="UP001214576">
    <property type="component" value="Unassembled WGS sequence"/>
</dbReference>
<proteinExistence type="predicted"/>
<keyword evidence="1" id="KW-0472">Membrane</keyword>
<comment type="caution">
    <text evidence="2">The sequence shown here is derived from an EMBL/GenBank/DDBJ whole genome shotgun (WGS) entry which is preliminary data.</text>
</comment>
<name>A0AAD4UKY3_OVIAM</name>
<evidence type="ECO:0000256" key="1">
    <source>
        <dbReference type="SAM" id="Phobius"/>
    </source>
</evidence>
<protein>
    <submittedName>
        <fullName evidence="2">Uncharacterized protein</fullName>
    </submittedName>
</protein>
<feature type="transmembrane region" description="Helical" evidence="1">
    <location>
        <begin position="61"/>
        <end position="80"/>
    </location>
</feature>
<dbReference type="EMBL" id="JAKZEL010000001">
    <property type="protein sequence ID" value="KAI4547941.1"/>
    <property type="molecule type" value="Genomic_DNA"/>
</dbReference>
<keyword evidence="3" id="KW-1185">Reference proteome</keyword>
<keyword evidence="1" id="KW-1133">Transmembrane helix</keyword>
<keyword evidence="1" id="KW-0812">Transmembrane</keyword>